<sequence length="357" mass="40085">MKVLYGVQGTGNGHITRARAMSEEFARLGVEVDYVFSGRANTDYFDMQCFGDYRTFQGLSFVAKNGKISLLGTYRNAHITRLIKDIYTIDVSSYDLVLTDFEPVTAWAARRQGKPCIGLGHQYAFQYNIPKYNADSLGALIMSWFAPVSKGVGVHWHHFGQPILPPIIQHTSTSEIAIEDQVLVYLPFENSEDVLEMLESVPSYQFRMHCRDIEPGRYGNVEVFPFSRDGFQKNLRECQSVLCNAGFELNSEALHMGRRILVKPLHGQVEQLSNVVALEYLGFAKATNELSPKVIHQWLNETKVVRVSFPNVAKGIAEWIAEGATAPVEELSASMWQAVNPANGIPFNKQKDMPQTV</sequence>
<dbReference type="EMBL" id="JAEMUH010000010">
    <property type="protein sequence ID" value="MBJ7551344.1"/>
    <property type="molecule type" value="Genomic_DNA"/>
</dbReference>
<proteinExistence type="predicted"/>
<name>A0ABS0ZCE8_9GAMM</name>
<comment type="caution">
    <text evidence="1">The sequence shown here is derived from an EMBL/GenBank/DDBJ whole genome shotgun (WGS) entry which is preliminary data.</text>
</comment>
<dbReference type="Pfam" id="PF13528">
    <property type="entry name" value="Glyco_trans_1_3"/>
    <property type="match status" value="1"/>
</dbReference>
<reference evidence="1 2" key="1">
    <citation type="submission" date="2020-12" db="EMBL/GenBank/DDBJ databases">
        <title>Comparative genome analysis of fungal antagonists Marinomonas ostreistagni 398 and M. spartinae 468.</title>
        <authorList>
            <person name="Fields J.L."/>
            <person name="Mavrodi O.V."/>
            <person name="Biber P.D."/>
            <person name="Indest K.J."/>
            <person name="Mavrodi D.V."/>
        </authorList>
    </citation>
    <scope>NUCLEOTIDE SEQUENCE [LARGE SCALE GENOMIC DNA]</scope>
    <source>
        <strain evidence="1 2">USM7</strain>
    </source>
</reference>
<dbReference type="SUPFAM" id="SSF53756">
    <property type="entry name" value="UDP-Glycosyltransferase/glycogen phosphorylase"/>
    <property type="match status" value="1"/>
</dbReference>
<accession>A0ABS0ZCE8</accession>
<keyword evidence="2" id="KW-1185">Reference proteome</keyword>
<dbReference type="InterPro" id="IPR005262">
    <property type="entry name" value="MJ1255-like"/>
</dbReference>
<evidence type="ECO:0000313" key="2">
    <source>
        <dbReference type="Proteomes" id="UP000598488"/>
    </source>
</evidence>
<dbReference type="RefSeq" id="WP_199462922.1">
    <property type="nucleotide sequence ID" value="NZ_JAEMUH010000010.1"/>
</dbReference>
<protein>
    <submittedName>
        <fullName evidence="1">Glycosyltransferase</fullName>
    </submittedName>
</protein>
<dbReference type="Proteomes" id="UP000598488">
    <property type="component" value="Unassembled WGS sequence"/>
</dbReference>
<evidence type="ECO:0000313" key="1">
    <source>
        <dbReference type="EMBL" id="MBJ7551344.1"/>
    </source>
</evidence>
<gene>
    <name evidence="1" type="ORF">JHD44_11685</name>
</gene>
<dbReference type="NCBIfam" id="TIGR00661">
    <property type="entry name" value="MJ1255"/>
    <property type="match status" value="1"/>
</dbReference>
<organism evidence="1 2">
    <name type="scientific">Marinomonas ostreistagni</name>
    <dbReference type="NCBI Taxonomy" id="359209"/>
    <lineage>
        <taxon>Bacteria</taxon>
        <taxon>Pseudomonadati</taxon>
        <taxon>Pseudomonadota</taxon>
        <taxon>Gammaproteobacteria</taxon>
        <taxon>Oceanospirillales</taxon>
        <taxon>Oceanospirillaceae</taxon>
        <taxon>Marinomonas</taxon>
    </lineage>
</organism>